<organism evidence="1">
    <name type="scientific">Tanacetum cinerariifolium</name>
    <name type="common">Dalmatian daisy</name>
    <name type="synonym">Chrysanthemum cinerariifolium</name>
    <dbReference type="NCBI Taxonomy" id="118510"/>
    <lineage>
        <taxon>Eukaryota</taxon>
        <taxon>Viridiplantae</taxon>
        <taxon>Streptophyta</taxon>
        <taxon>Embryophyta</taxon>
        <taxon>Tracheophyta</taxon>
        <taxon>Spermatophyta</taxon>
        <taxon>Magnoliopsida</taxon>
        <taxon>eudicotyledons</taxon>
        <taxon>Gunneridae</taxon>
        <taxon>Pentapetalae</taxon>
        <taxon>asterids</taxon>
        <taxon>campanulids</taxon>
        <taxon>Asterales</taxon>
        <taxon>Asteraceae</taxon>
        <taxon>Asteroideae</taxon>
        <taxon>Anthemideae</taxon>
        <taxon>Anthemidinae</taxon>
        <taxon>Tanacetum</taxon>
    </lineage>
</organism>
<accession>A0A699HZZ6</accession>
<reference evidence="1" key="1">
    <citation type="journal article" date="2019" name="Sci. Rep.">
        <title>Draft genome of Tanacetum cinerariifolium, the natural source of mosquito coil.</title>
        <authorList>
            <person name="Yamashiro T."/>
            <person name="Shiraishi A."/>
            <person name="Satake H."/>
            <person name="Nakayama K."/>
        </authorList>
    </citation>
    <scope>NUCLEOTIDE SEQUENCE</scope>
</reference>
<proteinExistence type="predicted"/>
<comment type="caution">
    <text evidence="1">The sequence shown here is derived from an EMBL/GenBank/DDBJ whole genome shotgun (WGS) entry which is preliminary data.</text>
</comment>
<evidence type="ECO:0000313" key="1">
    <source>
        <dbReference type="EMBL" id="GEY91703.1"/>
    </source>
</evidence>
<protein>
    <submittedName>
        <fullName evidence="1">Uncharacterized protein</fullName>
    </submittedName>
</protein>
<dbReference type="AlphaFoldDB" id="A0A699HZZ6"/>
<sequence length="362" mass="40407">LWGTVWQESLREEMNSTLFKRTLDDNGAVDINGTIETPSSYGTTSEDIAEFKVASKSTSSTSKPKKVTVHKVVTQKVQTKAFPVKSPVPIKNCILGLAAAHTWACTDRGRKIPILDPPAGIFANHLTSLFECDFVSLDSRLNSKKSTMDHSFGSTEEVDHVRILQSCNSLLVCSAMVYLDWPLILENQVTTKWCKLEAKLGKELLRVFGGPINDPILLFMELPHMLHLEGKIFESCGCLLVCRDDIGSTEFTIYEMMKGSFVWLVRYLVNIVQLLNRLPEGWSIQTGVWIICLGEGEDDAFVVINLSGKVVKYNLISNTNTEIFDIGSNQMEDDDDDDAVLFIPPFEVDPNLYEFIPSLASV</sequence>
<gene>
    <name evidence="1" type="ORF">Tci_463677</name>
</gene>
<feature type="non-terminal residue" evidence="1">
    <location>
        <position position="1"/>
    </location>
</feature>
<dbReference type="EMBL" id="BKCJ010222211">
    <property type="protein sequence ID" value="GEY91703.1"/>
    <property type="molecule type" value="Genomic_DNA"/>
</dbReference>
<name>A0A699HZZ6_TANCI</name>